<proteinExistence type="predicted"/>
<accession>A0A6J7RXR0</accession>
<feature type="domain" description="Glycosyltransferase 2-like" evidence="1">
    <location>
        <begin position="123"/>
        <end position="276"/>
    </location>
</feature>
<gene>
    <name evidence="2" type="ORF">UFOPK4112_01946</name>
</gene>
<dbReference type="InterPro" id="IPR050834">
    <property type="entry name" value="Glycosyltransf_2"/>
</dbReference>
<dbReference type="PANTHER" id="PTHR43685:SF2">
    <property type="entry name" value="GLYCOSYLTRANSFERASE 2-LIKE DOMAIN-CONTAINING PROTEIN"/>
    <property type="match status" value="1"/>
</dbReference>
<feature type="domain" description="Glycosyltransferase 2-like" evidence="1">
    <location>
        <begin position="434"/>
        <end position="551"/>
    </location>
</feature>
<protein>
    <submittedName>
        <fullName evidence="2">Unannotated protein</fullName>
    </submittedName>
</protein>
<evidence type="ECO:0000259" key="1">
    <source>
        <dbReference type="Pfam" id="PF00535"/>
    </source>
</evidence>
<sequence length="663" mass="75296">MSINIETLKKERDEARRQVYLIKRSTSWRITAPLRLVGHIVAGRQGLARAAAAEARRRIWAALPERVRSTLKPFGEVGASLIGLRPYSQSNPKAWTEIVDYRNNRTNSLKIRSVYAEMIAIDICVVVYNNTKYLRGFLQSIIDSNYDLTKLTINVHNNSSTSSETLELRNIIQTYAAVLNIHTSYSENNGFGAGQHIAISKGNAQFILVSNIDLTFEKDALWQIAIEAISDEAAVAAWELRQKPFEHPKFYDPVTRVTLWNSHACVLIRRDAYNLVGGYDHNIFMYGEDVELSYRFREYGFVLKYVPKAVVYHFTYEESIIKPLQYEGGIFSNIYIRYKYGSLIDYLSSVGMITRLLLMKEAYPNSKKAVCRQIVRLVKILFAANIERIAKGEVNHPFRGWDYDAVRDGAFVPSGPSRMEVPLVSVITRTIVGRQHLLRQAMASVANQTYPNIEHVIVEDGGSSMQAVAAQAASDFNYVVAFAGLSKLGRSAAGNQGVLLAKGQWCLFLDDDDLLFADHVETLMNTVHNNPSLDAVVASAWQVETNYFSRDKSNYAEKEPTVPEITKLPIHPEIKNRNLVAIQSVIFERDKYITIKGMPEDLDVLEDWVLWATYFNTGKVERIHKVTSMYRIPMDITENSKRLDTFNRAYSIAYSRIHTQINN</sequence>
<dbReference type="InterPro" id="IPR029044">
    <property type="entry name" value="Nucleotide-diphossugar_trans"/>
</dbReference>
<dbReference type="Gene3D" id="3.90.550.10">
    <property type="entry name" value="Spore Coat Polysaccharide Biosynthesis Protein SpsA, Chain A"/>
    <property type="match status" value="2"/>
</dbReference>
<reference evidence="2" key="1">
    <citation type="submission" date="2020-05" db="EMBL/GenBank/DDBJ databases">
        <authorList>
            <person name="Chiriac C."/>
            <person name="Salcher M."/>
            <person name="Ghai R."/>
            <person name="Kavagutti S V."/>
        </authorList>
    </citation>
    <scope>NUCLEOTIDE SEQUENCE</scope>
</reference>
<name>A0A6J7RXR0_9ZZZZ</name>
<organism evidence="2">
    <name type="scientific">freshwater metagenome</name>
    <dbReference type="NCBI Taxonomy" id="449393"/>
    <lineage>
        <taxon>unclassified sequences</taxon>
        <taxon>metagenomes</taxon>
        <taxon>ecological metagenomes</taxon>
    </lineage>
</organism>
<evidence type="ECO:0000313" key="2">
    <source>
        <dbReference type="EMBL" id="CAB5033653.1"/>
    </source>
</evidence>
<dbReference type="InterPro" id="IPR001173">
    <property type="entry name" value="Glyco_trans_2-like"/>
</dbReference>
<dbReference type="SUPFAM" id="SSF53448">
    <property type="entry name" value="Nucleotide-diphospho-sugar transferases"/>
    <property type="match status" value="2"/>
</dbReference>
<dbReference type="AlphaFoldDB" id="A0A6J7RXR0"/>
<dbReference type="PANTHER" id="PTHR43685">
    <property type="entry name" value="GLYCOSYLTRANSFERASE"/>
    <property type="match status" value="1"/>
</dbReference>
<dbReference type="EMBL" id="CAFBPM010000046">
    <property type="protein sequence ID" value="CAB5033653.1"/>
    <property type="molecule type" value="Genomic_DNA"/>
</dbReference>
<dbReference type="Pfam" id="PF00535">
    <property type="entry name" value="Glycos_transf_2"/>
    <property type="match status" value="2"/>
</dbReference>